<dbReference type="Gene3D" id="3.40.50.2000">
    <property type="entry name" value="Glycogen Phosphorylase B"/>
    <property type="match status" value="2"/>
</dbReference>
<dbReference type="GO" id="GO:0016757">
    <property type="term" value="F:glycosyltransferase activity"/>
    <property type="evidence" value="ECO:0007669"/>
    <property type="project" value="InterPro"/>
</dbReference>
<proteinExistence type="predicted"/>
<accession>I1DWB3</accession>
<dbReference type="PANTHER" id="PTHR12526">
    <property type="entry name" value="GLYCOSYLTRANSFERASE"/>
    <property type="match status" value="1"/>
</dbReference>
<comment type="caution">
    <text evidence="2">The sequence shown here is derived from an EMBL/GenBank/DDBJ whole genome shotgun (WGS) entry which is preliminary data.</text>
</comment>
<sequence length="384" mass="43788">MLGCLQWVSIQYYSDNVERFMKKILIVGLPFFAEKYTYMMDSYSSIGVHPRVLINSDYVGYGSDFDMHFAGKGTFSRMYNYAKTIRTYNPDFIDCYDYSILSLYYVFVAKVLGVKVRFWLIGGELKGDKTHFNRKSFFLSLFVNVKKVLTRQSLRLSDKIFAKEVHHLDSIKSIGEDLLAKVVSIYNCVPVEDNYHSRSKISKDFIYANAVIESRNVKSLVEAFSSLKKNNFVFSASIFGFNSISNVVYGVRGESYSNDVLELYEELDIGDVVSVDGFIKDIGVELVKHKFFLFPAEVILANYALLEAMSHGLVPIIFPGDGYEKIITDGVNGIVAFDFDIYSALERALKLSEDDYAKMSEAAYRKIKTEFSLSHWSSKLLDTL</sequence>
<dbReference type="EMBL" id="BAFK01000006">
    <property type="protein sequence ID" value="GAB58341.1"/>
    <property type="molecule type" value="Genomic_DNA"/>
</dbReference>
<gene>
    <name evidence="2" type="ORF">RNAN_1313</name>
</gene>
<name>I1DWB3_9GAMM</name>
<dbReference type="STRING" id="562729.RNAN_1313"/>
<dbReference type="InterPro" id="IPR001296">
    <property type="entry name" value="Glyco_trans_1"/>
</dbReference>
<dbReference type="SUPFAM" id="SSF53756">
    <property type="entry name" value="UDP-Glycosyltransferase/glycogen phosphorylase"/>
    <property type="match status" value="1"/>
</dbReference>
<keyword evidence="2" id="KW-0808">Transferase</keyword>
<keyword evidence="3" id="KW-1185">Reference proteome</keyword>
<evidence type="ECO:0000259" key="1">
    <source>
        <dbReference type="Pfam" id="PF00534"/>
    </source>
</evidence>
<feature type="domain" description="Glycosyl transferase family 1" evidence="1">
    <location>
        <begin position="202"/>
        <end position="365"/>
    </location>
</feature>
<evidence type="ECO:0000313" key="3">
    <source>
        <dbReference type="Proteomes" id="UP000004374"/>
    </source>
</evidence>
<organism evidence="2 3">
    <name type="scientific">Rheinheimera nanhaiensis E407-8</name>
    <dbReference type="NCBI Taxonomy" id="562729"/>
    <lineage>
        <taxon>Bacteria</taxon>
        <taxon>Pseudomonadati</taxon>
        <taxon>Pseudomonadota</taxon>
        <taxon>Gammaproteobacteria</taxon>
        <taxon>Chromatiales</taxon>
        <taxon>Chromatiaceae</taxon>
        <taxon>Rheinheimera</taxon>
    </lineage>
</organism>
<dbReference type="GO" id="GO:1901135">
    <property type="term" value="P:carbohydrate derivative metabolic process"/>
    <property type="evidence" value="ECO:0007669"/>
    <property type="project" value="UniProtKB-ARBA"/>
</dbReference>
<dbReference type="Proteomes" id="UP000004374">
    <property type="component" value="Unassembled WGS sequence"/>
</dbReference>
<dbReference type="AlphaFoldDB" id="I1DWB3"/>
<protein>
    <submittedName>
        <fullName evidence="2">Amylovoran biosynthesis glycosyl transferase AmsK</fullName>
    </submittedName>
</protein>
<dbReference type="Pfam" id="PF00534">
    <property type="entry name" value="Glycos_transf_1"/>
    <property type="match status" value="1"/>
</dbReference>
<evidence type="ECO:0000313" key="2">
    <source>
        <dbReference type="EMBL" id="GAB58341.1"/>
    </source>
</evidence>
<dbReference type="PANTHER" id="PTHR12526:SF630">
    <property type="entry name" value="GLYCOSYLTRANSFERASE"/>
    <property type="match status" value="1"/>
</dbReference>
<reference evidence="2 3" key="1">
    <citation type="journal article" date="2012" name="J. Bacteriol.">
        <title>Genome Sequence of the Protease-Producing Bacterium Rheinheimera nanhaiensis E407-8T, Isolated from Deep-Sea Sediment of the South China Sea.</title>
        <authorList>
            <person name="Zhang X.-Y."/>
            <person name="Zhang Y.-J."/>
            <person name="Qin Q.-L."/>
            <person name="Xie B.-B."/>
            <person name="Chen X.-L."/>
            <person name="Zhou B.-C."/>
            <person name="Zhang Y.-Z."/>
        </authorList>
    </citation>
    <scope>NUCLEOTIDE SEQUENCE [LARGE SCALE GENOMIC DNA]</scope>
    <source>
        <strain evidence="2 3">E407-8</strain>
    </source>
</reference>